<feature type="compositionally biased region" description="Polar residues" evidence="2">
    <location>
        <begin position="41"/>
        <end position="55"/>
    </location>
</feature>
<evidence type="ECO:0000256" key="2">
    <source>
        <dbReference type="SAM" id="MobiDB-lite"/>
    </source>
</evidence>
<accession>A0A6J7SJE5</accession>
<dbReference type="Gene3D" id="2.130.10.10">
    <property type="entry name" value="YVTN repeat-like/Quinoprotein amine dehydrogenase"/>
    <property type="match status" value="3"/>
</dbReference>
<dbReference type="PANTHER" id="PTHR47197">
    <property type="entry name" value="PROTEIN NIRF"/>
    <property type="match status" value="1"/>
</dbReference>
<keyword evidence="3" id="KW-1133">Transmembrane helix</keyword>
<dbReference type="AlphaFoldDB" id="A0A6J7SJE5"/>
<dbReference type="EMBL" id="CAFBPZ010000096">
    <property type="protein sequence ID" value="CAB5041121.1"/>
    <property type="molecule type" value="Genomic_DNA"/>
</dbReference>
<dbReference type="InterPro" id="IPR017850">
    <property type="entry name" value="Alkaline_phosphatase_core_sf"/>
</dbReference>
<sequence length="905" mass="94719">MGVIGRARLPQFVGIGVGVGLAVGLVVGVNELANATAPATGGSTANQVPSPQSRLLPSGRQLTPAGDLVELGTLPMGGAITDDGRYLWTVSSGIPSNDVRIVDTTTHKVCQIINLPGASGGIALDSAHKRAYVSGLVNSRWQPDRSSLPGANGDVVHVIGWEKSCGKARELRTIPVPPQPNAPTAQSWPAPRGGLTATSLAWPQKLAVSRDGARLLVSLNLANSAAIVDVNNGDQVRYVLTGSYPYGAAIVPGDRIGLVSNEAAGTVSVIDMRAGTKLIDITVGPPLSHPAGITVDKAGRRAYVALSASDQVVVVDITKRKVERTIWVGRPAGLGTMPTAVALSPSGTRLFATESGADELAVITLPGNDTSADQQWTVIGRIPTASQPQAVATSPATSTRAAQLLYVSAEGLGIGANTNGPNPTLATDPIFWAFSPNAPTTDVFGGVGYTAKMVTGQAGIMDLPTDSQVRKLTPAASQQLTPTNAQVAPANTVLRANGPIKHVFFIVRENRSYDQILGDDPRGNGDPKLTLFGKEVTPNLHSLTTRFPLLDNVFANSEASIQGHFITASTLVPDYVTRNWVQQYAGRGRPNDFGTYAVTWPGNGLLFNRAQEQGISYFNYGEGFIGGYTSVPDRDRTPAVLAKITATQNHSDLSSPLGGCYASDLFIGASADGSLIFDSSLPKGAPAGSSSHVDCFRTHFSQQLAADKVPAFNYVTLTSDHTRGTQPGFPMPTSMVADSDLAVGQIVDTISHSKIWGSTAIFVVEDDSQDGADHVNAHRIPIAVISPYAKSGAVLHTRYDQLSVVRSIELILGMKPLSLNDAMATPMFDAFGVAPTNAAPISAIVPGIDLLKMNTMKTPDAEWSNSLALGKPDQVSQSILDIILWHSVHGAKSSPPPAGPGAEGE</sequence>
<dbReference type="Gene3D" id="3.40.720.10">
    <property type="entry name" value="Alkaline Phosphatase, subunit A"/>
    <property type="match status" value="1"/>
</dbReference>
<dbReference type="InterPro" id="IPR011045">
    <property type="entry name" value="N2O_reductase_N"/>
</dbReference>
<proteinExistence type="predicted"/>
<dbReference type="InterPro" id="IPR015943">
    <property type="entry name" value="WD40/YVTN_repeat-like_dom_sf"/>
</dbReference>
<dbReference type="GO" id="GO:0016788">
    <property type="term" value="F:hydrolase activity, acting on ester bonds"/>
    <property type="evidence" value="ECO:0007669"/>
    <property type="project" value="InterPro"/>
</dbReference>
<dbReference type="InterPro" id="IPR051200">
    <property type="entry name" value="Host-pathogen_enzymatic-act"/>
</dbReference>
<dbReference type="InterPro" id="IPR007312">
    <property type="entry name" value="Phosphoesterase"/>
</dbReference>
<feature type="region of interest" description="Disordered" evidence="2">
    <location>
        <begin position="38"/>
        <end position="59"/>
    </location>
</feature>
<evidence type="ECO:0000256" key="3">
    <source>
        <dbReference type="SAM" id="Phobius"/>
    </source>
</evidence>
<organism evidence="4">
    <name type="scientific">freshwater metagenome</name>
    <dbReference type="NCBI Taxonomy" id="449393"/>
    <lineage>
        <taxon>unclassified sequences</taxon>
        <taxon>metagenomes</taxon>
        <taxon>ecological metagenomes</taxon>
    </lineage>
</organism>
<protein>
    <submittedName>
        <fullName evidence="4">Unannotated protein</fullName>
    </submittedName>
</protein>
<keyword evidence="1" id="KW-0378">Hydrolase</keyword>
<evidence type="ECO:0000256" key="1">
    <source>
        <dbReference type="ARBA" id="ARBA00022801"/>
    </source>
</evidence>
<keyword evidence="3" id="KW-0472">Membrane</keyword>
<dbReference type="Pfam" id="PF04185">
    <property type="entry name" value="Phosphoesterase"/>
    <property type="match status" value="1"/>
</dbReference>
<reference evidence="4" key="1">
    <citation type="submission" date="2020-05" db="EMBL/GenBank/DDBJ databases">
        <authorList>
            <person name="Chiriac C."/>
            <person name="Salcher M."/>
            <person name="Ghai R."/>
            <person name="Kavagutti S V."/>
        </authorList>
    </citation>
    <scope>NUCLEOTIDE SEQUENCE</scope>
</reference>
<dbReference type="SUPFAM" id="SSF50974">
    <property type="entry name" value="Nitrous oxide reductase, N-terminal domain"/>
    <property type="match status" value="1"/>
</dbReference>
<name>A0A6J7SJE5_9ZZZZ</name>
<keyword evidence="3" id="KW-0812">Transmembrane</keyword>
<feature type="transmembrane region" description="Helical" evidence="3">
    <location>
        <begin position="12"/>
        <end position="29"/>
    </location>
</feature>
<dbReference type="PANTHER" id="PTHR47197:SF3">
    <property type="entry name" value="DIHYDRO-HEME D1 DEHYDROGENASE"/>
    <property type="match status" value="1"/>
</dbReference>
<gene>
    <name evidence="4" type="ORF">UFOPK4237_01259</name>
</gene>
<evidence type="ECO:0000313" key="4">
    <source>
        <dbReference type="EMBL" id="CAB5041121.1"/>
    </source>
</evidence>